<evidence type="ECO:0000256" key="1">
    <source>
        <dbReference type="SAM" id="MobiDB-lite"/>
    </source>
</evidence>
<feature type="compositionally biased region" description="Low complexity" evidence="1">
    <location>
        <begin position="319"/>
        <end position="328"/>
    </location>
</feature>
<feature type="compositionally biased region" description="Low complexity" evidence="1">
    <location>
        <begin position="383"/>
        <end position="394"/>
    </location>
</feature>
<dbReference type="AlphaFoldDB" id="A0A9P7A0S8"/>
<feature type="region of interest" description="Disordered" evidence="1">
    <location>
        <begin position="1"/>
        <end position="21"/>
    </location>
</feature>
<evidence type="ECO:0000313" key="3">
    <source>
        <dbReference type="Proteomes" id="UP000714275"/>
    </source>
</evidence>
<dbReference type="Proteomes" id="UP000714275">
    <property type="component" value="Unassembled WGS sequence"/>
</dbReference>
<organism evidence="2 3">
    <name type="scientific">Suillus placidus</name>
    <dbReference type="NCBI Taxonomy" id="48579"/>
    <lineage>
        <taxon>Eukaryota</taxon>
        <taxon>Fungi</taxon>
        <taxon>Dikarya</taxon>
        <taxon>Basidiomycota</taxon>
        <taxon>Agaricomycotina</taxon>
        <taxon>Agaricomycetes</taxon>
        <taxon>Agaricomycetidae</taxon>
        <taxon>Boletales</taxon>
        <taxon>Suillineae</taxon>
        <taxon>Suillaceae</taxon>
        <taxon>Suillus</taxon>
    </lineage>
</organism>
<proteinExistence type="predicted"/>
<feature type="compositionally biased region" description="Polar residues" evidence="1">
    <location>
        <begin position="350"/>
        <end position="368"/>
    </location>
</feature>
<feature type="region of interest" description="Disordered" evidence="1">
    <location>
        <begin position="214"/>
        <end position="414"/>
    </location>
</feature>
<feature type="compositionally biased region" description="Polar residues" evidence="1">
    <location>
        <begin position="214"/>
        <end position="261"/>
    </location>
</feature>
<accession>A0A9P7A0S8</accession>
<dbReference type="OrthoDB" id="2682862at2759"/>
<dbReference type="EMBL" id="JABBWD010000009">
    <property type="protein sequence ID" value="KAG1780293.1"/>
    <property type="molecule type" value="Genomic_DNA"/>
</dbReference>
<feature type="compositionally biased region" description="Acidic residues" evidence="1">
    <location>
        <begin position="400"/>
        <end position="413"/>
    </location>
</feature>
<protein>
    <submittedName>
        <fullName evidence="2">Uncharacterized protein</fullName>
    </submittedName>
</protein>
<comment type="caution">
    <text evidence="2">The sequence shown here is derived from an EMBL/GenBank/DDBJ whole genome shotgun (WGS) entry which is preliminary data.</text>
</comment>
<reference evidence="2" key="1">
    <citation type="journal article" date="2020" name="New Phytol.">
        <title>Comparative genomics reveals dynamic genome evolution in host specialist ectomycorrhizal fungi.</title>
        <authorList>
            <person name="Lofgren L.A."/>
            <person name="Nguyen N.H."/>
            <person name="Vilgalys R."/>
            <person name="Ruytinx J."/>
            <person name="Liao H.L."/>
            <person name="Branco S."/>
            <person name="Kuo A."/>
            <person name="LaButti K."/>
            <person name="Lipzen A."/>
            <person name="Andreopoulos W."/>
            <person name="Pangilinan J."/>
            <person name="Riley R."/>
            <person name="Hundley H."/>
            <person name="Na H."/>
            <person name="Barry K."/>
            <person name="Grigoriev I.V."/>
            <person name="Stajich J.E."/>
            <person name="Kennedy P.G."/>
        </authorList>
    </citation>
    <scope>NUCLEOTIDE SEQUENCE</scope>
    <source>
        <strain evidence="2">DOB743</strain>
    </source>
</reference>
<sequence>MAHPSSSPSCNGSAGVHSSPTVSKALPSVISGASVQSLNNRSAGHHVQWSDPLVYTRGIPAREPQEANPVIATVTPSVASDYSFQHDTGAIVGPMGGLNLDAAASSASTAPSGYKLPPSTFLSLRPQLTSTSKVAHQGSPSLSAVPRNPNLRFIFLRRLQAAQVRGPLNPIDSSIVNESLATTGNMGMPSVISGSNFHMTELQSLMPVVSEAVLNQPNGTPPRTSIGSDEENSLLQKQPKNQKGTTGTQKQKNILSTSIKVNTAKRRLDSESSDTSEGGDRKRLKQKGVLRPRLDSDSATSDIDHVTSPGPRSSTEPTSTSGRFSSSSVEVTDDIVPDGPRSIADAYNNRAKSSVSLDNAQAPRQSARGSGVSVVERTHRKPAPGGSAVASSSRVRVEDMEVSDPDTASEVETSDPQRARFYASAISRKVHMWAGKLKGIPRAHLDSLFDDNVEIMSKGEILKLLRDIDEDKNWATRAEVEDTRLERFLIAVVTEHLVNGTEAYKLAMRILDNFAQRFRGERYPQTRR</sequence>
<evidence type="ECO:0000313" key="2">
    <source>
        <dbReference type="EMBL" id="KAG1780293.1"/>
    </source>
</evidence>
<name>A0A9P7A0S8_9AGAM</name>
<keyword evidence="3" id="KW-1185">Reference proteome</keyword>
<gene>
    <name evidence="2" type="ORF">EV702DRAFT_1081924</name>
</gene>